<dbReference type="EMBL" id="AYRZ02000007">
    <property type="protein sequence ID" value="PHT77152.1"/>
    <property type="molecule type" value="Genomic_DNA"/>
</dbReference>
<feature type="transmembrane region" description="Helical" evidence="1">
    <location>
        <begin position="84"/>
        <end position="103"/>
    </location>
</feature>
<sequence>MPGSKSNASEATATTIAAAWTKRIKVCMGGKCKKLGAGTILDKLQRVVGWKLQSQGANAWVSVKLVLMSEFQGVVAAARTRSKLVTGLLLALLLLRLVLLYVSELV</sequence>
<keyword evidence="1" id="KW-0812">Transmembrane</keyword>
<evidence type="ECO:0000313" key="3">
    <source>
        <dbReference type="Proteomes" id="UP000222542"/>
    </source>
</evidence>
<keyword evidence="1" id="KW-1133">Transmembrane helix</keyword>
<reference evidence="2 3" key="2">
    <citation type="journal article" date="2017" name="Genome Biol.">
        <title>New reference genome sequences of hot pepper reveal the massive evolution of plant disease-resistance genes by retroduplication.</title>
        <authorList>
            <person name="Kim S."/>
            <person name="Park J."/>
            <person name="Yeom S.I."/>
            <person name="Kim Y.M."/>
            <person name="Seo E."/>
            <person name="Kim K.T."/>
            <person name="Kim M.S."/>
            <person name="Lee J.M."/>
            <person name="Cheong K."/>
            <person name="Shin H.S."/>
            <person name="Kim S.B."/>
            <person name="Han K."/>
            <person name="Lee J."/>
            <person name="Park M."/>
            <person name="Lee H.A."/>
            <person name="Lee H.Y."/>
            <person name="Lee Y."/>
            <person name="Oh S."/>
            <person name="Lee J.H."/>
            <person name="Choi E."/>
            <person name="Choi E."/>
            <person name="Lee S.E."/>
            <person name="Jeon J."/>
            <person name="Kim H."/>
            <person name="Choi G."/>
            <person name="Song H."/>
            <person name="Lee J."/>
            <person name="Lee S.C."/>
            <person name="Kwon J.K."/>
            <person name="Lee H.Y."/>
            <person name="Koo N."/>
            <person name="Hong Y."/>
            <person name="Kim R.W."/>
            <person name="Kang W.H."/>
            <person name="Huh J.H."/>
            <person name="Kang B.C."/>
            <person name="Yang T.J."/>
            <person name="Lee Y.H."/>
            <person name="Bennetzen J.L."/>
            <person name="Choi D."/>
        </authorList>
    </citation>
    <scope>NUCLEOTIDE SEQUENCE [LARGE SCALE GENOMIC DNA]</scope>
    <source>
        <strain evidence="3">cv. CM334</strain>
    </source>
</reference>
<evidence type="ECO:0000313" key="2">
    <source>
        <dbReference type="EMBL" id="PHT77152.1"/>
    </source>
</evidence>
<keyword evidence="1" id="KW-0472">Membrane</keyword>
<dbReference type="Proteomes" id="UP000222542">
    <property type="component" value="Unassembled WGS sequence"/>
</dbReference>
<accession>A0A2G2Z564</accession>
<proteinExistence type="predicted"/>
<evidence type="ECO:0000256" key="1">
    <source>
        <dbReference type="SAM" id="Phobius"/>
    </source>
</evidence>
<gene>
    <name evidence="2" type="ORF">T459_20674</name>
</gene>
<protein>
    <submittedName>
        <fullName evidence="2">Uncharacterized protein</fullName>
    </submittedName>
</protein>
<dbReference type="AlphaFoldDB" id="A0A2G2Z564"/>
<reference evidence="2 3" key="1">
    <citation type="journal article" date="2014" name="Nat. Genet.">
        <title>Genome sequence of the hot pepper provides insights into the evolution of pungency in Capsicum species.</title>
        <authorList>
            <person name="Kim S."/>
            <person name="Park M."/>
            <person name="Yeom S.I."/>
            <person name="Kim Y.M."/>
            <person name="Lee J.M."/>
            <person name="Lee H.A."/>
            <person name="Seo E."/>
            <person name="Choi J."/>
            <person name="Cheong K."/>
            <person name="Kim K.T."/>
            <person name="Jung K."/>
            <person name="Lee G.W."/>
            <person name="Oh S.K."/>
            <person name="Bae C."/>
            <person name="Kim S.B."/>
            <person name="Lee H.Y."/>
            <person name="Kim S.Y."/>
            <person name="Kim M.S."/>
            <person name="Kang B.C."/>
            <person name="Jo Y.D."/>
            <person name="Yang H.B."/>
            <person name="Jeong H.J."/>
            <person name="Kang W.H."/>
            <person name="Kwon J.K."/>
            <person name="Shin C."/>
            <person name="Lim J.Y."/>
            <person name="Park J.H."/>
            <person name="Huh J.H."/>
            <person name="Kim J.S."/>
            <person name="Kim B.D."/>
            <person name="Cohen O."/>
            <person name="Paran I."/>
            <person name="Suh M.C."/>
            <person name="Lee S.B."/>
            <person name="Kim Y.K."/>
            <person name="Shin Y."/>
            <person name="Noh S.J."/>
            <person name="Park J."/>
            <person name="Seo Y.S."/>
            <person name="Kwon S.Y."/>
            <person name="Kim H.A."/>
            <person name="Park J.M."/>
            <person name="Kim H.J."/>
            <person name="Choi S.B."/>
            <person name="Bosland P.W."/>
            <person name="Reeves G."/>
            <person name="Jo S.H."/>
            <person name="Lee B.W."/>
            <person name="Cho H.T."/>
            <person name="Choi H.S."/>
            <person name="Lee M.S."/>
            <person name="Yu Y."/>
            <person name="Do Choi Y."/>
            <person name="Park B.S."/>
            <person name="van Deynze A."/>
            <person name="Ashrafi H."/>
            <person name="Hill T."/>
            <person name="Kim W.T."/>
            <person name="Pai H.S."/>
            <person name="Ahn H.K."/>
            <person name="Yeam I."/>
            <person name="Giovannoni J.J."/>
            <person name="Rose J.K."/>
            <person name="Sorensen I."/>
            <person name="Lee S.J."/>
            <person name="Kim R.W."/>
            <person name="Choi I.Y."/>
            <person name="Choi B.S."/>
            <person name="Lim J.S."/>
            <person name="Lee Y.H."/>
            <person name="Choi D."/>
        </authorList>
    </citation>
    <scope>NUCLEOTIDE SEQUENCE [LARGE SCALE GENOMIC DNA]</scope>
    <source>
        <strain evidence="3">cv. CM334</strain>
    </source>
</reference>
<dbReference type="Gramene" id="PHT77152">
    <property type="protein sequence ID" value="PHT77152"/>
    <property type="gene ID" value="T459_20674"/>
</dbReference>
<comment type="caution">
    <text evidence="2">The sequence shown here is derived from an EMBL/GenBank/DDBJ whole genome shotgun (WGS) entry which is preliminary data.</text>
</comment>
<name>A0A2G2Z564_CAPAN</name>
<organism evidence="2 3">
    <name type="scientific">Capsicum annuum</name>
    <name type="common">Capsicum pepper</name>
    <dbReference type="NCBI Taxonomy" id="4072"/>
    <lineage>
        <taxon>Eukaryota</taxon>
        <taxon>Viridiplantae</taxon>
        <taxon>Streptophyta</taxon>
        <taxon>Embryophyta</taxon>
        <taxon>Tracheophyta</taxon>
        <taxon>Spermatophyta</taxon>
        <taxon>Magnoliopsida</taxon>
        <taxon>eudicotyledons</taxon>
        <taxon>Gunneridae</taxon>
        <taxon>Pentapetalae</taxon>
        <taxon>asterids</taxon>
        <taxon>lamiids</taxon>
        <taxon>Solanales</taxon>
        <taxon>Solanaceae</taxon>
        <taxon>Solanoideae</taxon>
        <taxon>Capsiceae</taxon>
        <taxon>Capsicum</taxon>
    </lineage>
</organism>
<keyword evidence="3" id="KW-1185">Reference proteome</keyword>